<keyword evidence="3" id="KW-1185">Reference proteome</keyword>
<reference evidence="2 3" key="1">
    <citation type="submission" date="2018-06" db="EMBL/GenBank/DDBJ databases">
        <authorList>
            <consortium name="Pathogen Informatics"/>
            <person name="Doyle S."/>
        </authorList>
    </citation>
    <scope>NUCLEOTIDE SEQUENCE [LARGE SCALE GENOMIC DNA]</scope>
    <source>
        <strain evidence="2 3">NCTC11179</strain>
    </source>
</reference>
<feature type="signal peptide" evidence="1">
    <location>
        <begin position="1"/>
        <end position="33"/>
    </location>
</feature>
<name>A0A378RIE5_MYROD</name>
<dbReference type="RefSeq" id="WP_115089864.1">
    <property type="nucleotide sequence ID" value="NZ_CP068107.1"/>
</dbReference>
<evidence type="ECO:0008006" key="4">
    <source>
        <dbReference type="Google" id="ProtNLM"/>
    </source>
</evidence>
<sequence>MKTVTTSTQTWKKATFASLLSFGLLFTSFTALAQEKEQVTIKNKTLAYEITKETTASDLEMIQKEINAENIAKLKFSNVKRNAKNEIIGLTTQFNDERGTSQKKSEYNSQGIRPFSVKIHENADGYKYLEIAQTNTAFATKNAVSNPLLNDLFSDELEDDMSSDNMMEMMKAMQESMQQQQELIQKLLQEETK</sequence>
<evidence type="ECO:0000313" key="2">
    <source>
        <dbReference type="EMBL" id="STZ26792.1"/>
    </source>
</evidence>
<evidence type="ECO:0000256" key="1">
    <source>
        <dbReference type="SAM" id="SignalP"/>
    </source>
</evidence>
<proteinExistence type="predicted"/>
<organism evidence="2 3">
    <name type="scientific">Myroides odoratus</name>
    <name type="common">Flavobacterium odoratum</name>
    <dbReference type="NCBI Taxonomy" id="256"/>
    <lineage>
        <taxon>Bacteria</taxon>
        <taxon>Pseudomonadati</taxon>
        <taxon>Bacteroidota</taxon>
        <taxon>Flavobacteriia</taxon>
        <taxon>Flavobacteriales</taxon>
        <taxon>Flavobacteriaceae</taxon>
        <taxon>Myroides</taxon>
    </lineage>
</organism>
<gene>
    <name evidence="2" type="ORF">NCTC11179_00319</name>
</gene>
<protein>
    <recommendedName>
        <fullName evidence="4">DUF4468 domain-containing protein</fullName>
    </recommendedName>
</protein>
<accession>A0A378RIE5</accession>
<dbReference type="Proteomes" id="UP000255024">
    <property type="component" value="Unassembled WGS sequence"/>
</dbReference>
<feature type="chain" id="PRO_5016698838" description="DUF4468 domain-containing protein" evidence="1">
    <location>
        <begin position="34"/>
        <end position="193"/>
    </location>
</feature>
<keyword evidence="1" id="KW-0732">Signal</keyword>
<dbReference type="AlphaFoldDB" id="A0A378RIE5"/>
<evidence type="ECO:0000313" key="3">
    <source>
        <dbReference type="Proteomes" id="UP000255024"/>
    </source>
</evidence>
<dbReference type="EMBL" id="UGQL01000001">
    <property type="protein sequence ID" value="STZ26792.1"/>
    <property type="molecule type" value="Genomic_DNA"/>
</dbReference>